<dbReference type="InterPro" id="IPR017138">
    <property type="entry name" value="Asp_Glu_LeuTrfase"/>
</dbReference>
<protein>
    <recommendedName>
        <fullName evidence="4">Aspartate/glutamate leucyltransferase</fullName>
        <ecNumber evidence="4">2.3.2.29</ecNumber>
    </recommendedName>
</protein>
<dbReference type="NCBIfam" id="NF002346">
    <property type="entry name" value="PRK01305.2-3"/>
    <property type="match status" value="1"/>
</dbReference>
<evidence type="ECO:0000256" key="4">
    <source>
        <dbReference type="HAMAP-Rule" id="MF_00689"/>
    </source>
</evidence>
<evidence type="ECO:0000256" key="1">
    <source>
        <dbReference type="ARBA" id="ARBA00022490"/>
    </source>
</evidence>
<comment type="catalytic activity">
    <reaction evidence="4">
        <text>N-terminal L-glutamyl-[protein] + L-leucyl-tRNA(Leu) = N-terminal L-leucyl-L-glutamyl-[protein] + tRNA(Leu) + H(+)</text>
        <dbReference type="Rhea" id="RHEA:50412"/>
        <dbReference type="Rhea" id="RHEA-COMP:9613"/>
        <dbReference type="Rhea" id="RHEA-COMP:9622"/>
        <dbReference type="Rhea" id="RHEA-COMP:12664"/>
        <dbReference type="Rhea" id="RHEA-COMP:12668"/>
        <dbReference type="ChEBI" id="CHEBI:15378"/>
        <dbReference type="ChEBI" id="CHEBI:64721"/>
        <dbReference type="ChEBI" id="CHEBI:78442"/>
        <dbReference type="ChEBI" id="CHEBI:78494"/>
        <dbReference type="ChEBI" id="CHEBI:133041"/>
        <dbReference type="EC" id="2.3.2.29"/>
    </reaction>
</comment>
<dbReference type="NCBIfam" id="NF002341">
    <property type="entry name" value="PRK01305.1-1"/>
    <property type="match status" value="1"/>
</dbReference>
<gene>
    <name evidence="4" type="primary">bpt</name>
    <name evidence="7" type="ORF">SAMN05216526_1363</name>
</gene>
<dbReference type="EMBL" id="FTPK01000002">
    <property type="protein sequence ID" value="SIT70638.1"/>
    <property type="molecule type" value="Genomic_DNA"/>
</dbReference>
<evidence type="ECO:0000256" key="3">
    <source>
        <dbReference type="ARBA" id="ARBA00023315"/>
    </source>
</evidence>
<organism evidence="7 8">
    <name type="scientific">Ectothiorhodosinus mongolicus</name>
    <dbReference type="NCBI Taxonomy" id="233100"/>
    <lineage>
        <taxon>Bacteria</taxon>
        <taxon>Pseudomonadati</taxon>
        <taxon>Pseudomonadota</taxon>
        <taxon>Gammaproteobacteria</taxon>
        <taxon>Chromatiales</taxon>
        <taxon>Ectothiorhodospiraceae</taxon>
        <taxon>Ectothiorhodosinus</taxon>
    </lineage>
</organism>
<dbReference type="Proteomes" id="UP000223759">
    <property type="component" value="Unassembled WGS sequence"/>
</dbReference>
<dbReference type="InterPro" id="IPR016181">
    <property type="entry name" value="Acyl_CoA_acyltransferase"/>
</dbReference>
<evidence type="ECO:0000313" key="7">
    <source>
        <dbReference type="EMBL" id="SIT70638.1"/>
    </source>
</evidence>
<evidence type="ECO:0000259" key="5">
    <source>
        <dbReference type="Pfam" id="PF04376"/>
    </source>
</evidence>
<dbReference type="GO" id="GO:0071596">
    <property type="term" value="P:ubiquitin-dependent protein catabolic process via the N-end rule pathway"/>
    <property type="evidence" value="ECO:0007669"/>
    <property type="project" value="InterPro"/>
</dbReference>
<evidence type="ECO:0000259" key="6">
    <source>
        <dbReference type="Pfam" id="PF04377"/>
    </source>
</evidence>
<dbReference type="GO" id="GO:0004057">
    <property type="term" value="F:arginyl-tRNA--protein transferase activity"/>
    <property type="evidence" value="ECO:0007669"/>
    <property type="project" value="InterPro"/>
</dbReference>
<dbReference type="GO" id="GO:0008914">
    <property type="term" value="F:leucyl-tRNA--protein transferase activity"/>
    <property type="evidence" value="ECO:0007669"/>
    <property type="project" value="UniProtKB-UniRule"/>
</dbReference>
<evidence type="ECO:0000313" key="8">
    <source>
        <dbReference type="Proteomes" id="UP000223759"/>
    </source>
</evidence>
<evidence type="ECO:0000256" key="2">
    <source>
        <dbReference type="ARBA" id="ARBA00022679"/>
    </source>
</evidence>
<dbReference type="PANTHER" id="PTHR21367">
    <property type="entry name" value="ARGININE-TRNA-PROTEIN TRANSFERASE 1"/>
    <property type="match status" value="1"/>
</dbReference>
<dbReference type="EC" id="2.3.2.29" evidence="4"/>
<reference evidence="7 8" key="1">
    <citation type="submission" date="2017-01" db="EMBL/GenBank/DDBJ databases">
        <authorList>
            <person name="Mah S.A."/>
            <person name="Swanson W.J."/>
            <person name="Moy G.W."/>
            <person name="Vacquier V.D."/>
        </authorList>
    </citation>
    <scope>NUCLEOTIDE SEQUENCE [LARGE SCALE GENOMIC DNA]</scope>
    <source>
        <strain evidence="7 8">M9</strain>
    </source>
</reference>
<dbReference type="GO" id="GO:0005737">
    <property type="term" value="C:cytoplasm"/>
    <property type="evidence" value="ECO:0007669"/>
    <property type="project" value="UniProtKB-SubCell"/>
</dbReference>
<dbReference type="AlphaFoldDB" id="A0A1R3VZZ8"/>
<dbReference type="NCBIfam" id="NF002342">
    <property type="entry name" value="PRK01305.1-3"/>
    <property type="match status" value="1"/>
</dbReference>
<name>A0A1R3VZZ8_9GAMM</name>
<comment type="function">
    <text evidence="4">Functions in the N-end rule pathway of protein degradation where it conjugates Leu from its aminoacyl-tRNA to the N-termini of proteins containing an N-terminal aspartate or glutamate.</text>
</comment>
<feature type="domain" description="N-end rule aminoacyl transferase C-terminal" evidence="6">
    <location>
        <begin position="99"/>
        <end position="217"/>
    </location>
</feature>
<dbReference type="PIRSF" id="PIRSF037208">
    <property type="entry name" value="ATE_pro_prd"/>
    <property type="match status" value="1"/>
</dbReference>
<accession>A0A1R3VZZ8</accession>
<dbReference type="Pfam" id="PF04376">
    <property type="entry name" value="ATE_N"/>
    <property type="match status" value="1"/>
</dbReference>
<comment type="subcellular location">
    <subcellularLocation>
        <location evidence="4">Cytoplasm</location>
    </subcellularLocation>
</comment>
<dbReference type="SUPFAM" id="SSF55729">
    <property type="entry name" value="Acyl-CoA N-acyltransferases (Nat)"/>
    <property type="match status" value="1"/>
</dbReference>
<dbReference type="PANTHER" id="PTHR21367:SF1">
    <property type="entry name" value="ARGINYL-TRNA--PROTEIN TRANSFERASE 1"/>
    <property type="match status" value="1"/>
</dbReference>
<keyword evidence="8" id="KW-1185">Reference proteome</keyword>
<dbReference type="STRING" id="233100.SAMN05216526_1363"/>
<dbReference type="HAMAP" id="MF_00689">
    <property type="entry name" value="Bpt"/>
    <property type="match status" value="1"/>
</dbReference>
<keyword evidence="2 4" id="KW-0808">Transferase</keyword>
<dbReference type="OrthoDB" id="9782022at2"/>
<sequence length="233" mass="27187">MFYATIPDRCPYLGDRDMVSMFADPHQPMDAATYGRLIRLGFRRSGEHVYRHQCRNCTACVPMRVNTNDFAADRKQRRVHRINKDLSVQVRDAVYDPRHFKLYEAYVNHRHQGGGMDNPSSESYWAFIHSTWCKTLLVEFSLGDQLLCVAVIDELPGALSAVYTFFDPEAERRSLGTYAILWQIAYAKKQQRPHLYLGYWNQETHKMAYKADFMPAHGLYDGIWKPLRDGRKL</sequence>
<dbReference type="InterPro" id="IPR007471">
    <property type="entry name" value="N-end_Aminoacyl_Trfase_N"/>
</dbReference>
<dbReference type="InterPro" id="IPR007472">
    <property type="entry name" value="N-end_Aminoacyl_Trfase_C"/>
</dbReference>
<proteinExistence type="inferred from homology"/>
<feature type="domain" description="N-end aminoacyl transferase N-terminal" evidence="5">
    <location>
        <begin position="9"/>
        <end position="78"/>
    </location>
</feature>
<comment type="catalytic activity">
    <reaction evidence="4">
        <text>N-terminal L-aspartyl-[protein] + L-leucyl-tRNA(Leu) = N-terminal L-leucyl-L-aspartyl-[protein] + tRNA(Leu) + H(+)</text>
        <dbReference type="Rhea" id="RHEA:50420"/>
        <dbReference type="Rhea" id="RHEA-COMP:9613"/>
        <dbReference type="Rhea" id="RHEA-COMP:9622"/>
        <dbReference type="Rhea" id="RHEA-COMP:12669"/>
        <dbReference type="Rhea" id="RHEA-COMP:12674"/>
        <dbReference type="ChEBI" id="CHEBI:15378"/>
        <dbReference type="ChEBI" id="CHEBI:64720"/>
        <dbReference type="ChEBI" id="CHEBI:78442"/>
        <dbReference type="ChEBI" id="CHEBI:78494"/>
        <dbReference type="ChEBI" id="CHEBI:133042"/>
        <dbReference type="EC" id="2.3.2.29"/>
    </reaction>
</comment>
<dbReference type="InterPro" id="IPR030700">
    <property type="entry name" value="N-end_Aminoacyl_Trfase"/>
</dbReference>
<dbReference type="Pfam" id="PF04377">
    <property type="entry name" value="ATE_C"/>
    <property type="match status" value="1"/>
</dbReference>
<keyword evidence="3 4" id="KW-0012">Acyltransferase</keyword>
<comment type="similarity">
    <text evidence="4">Belongs to the R-transferase family. Bpt subfamily.</text>
</comment>
<keyword evidence="1 4" id="KW-0963">Cytoplasm</keyword>